<dbReference type="STRING" id="644548.SCNU_12065"/>
<proteinExistence type="inferred from homology"/>
<gene>
    <name evidence="2" type="ORF">SCNU_12065</name>
</gene>
<dbReference type="Proteomes" id="UP000035065">
    <property type="component" value="Unassembled WGS sequence"/>
</dbReference>
<sequence length="136" mass="14230">MADVVFEKIALRAALSVRGVVARDASVTGALGALVNGETTVGLDYPRARVESAGGFAHVVDVALAVAWPSPITDVCKRVRRRVGDELEQLTGGRPVRVNVTVAAVIPGATAALKKNGFVELPEPDDAARYPGIESR</sequence>
<dbReference type="RefSeq" id="WP_009679631.1">
    <property type="nucleotide sequence ID" value="NZ_AEUD01000009.1"/>
</dbReference>
<organism evidence="2 3">
    <name type="scientific">Gordonia neofelifaecis NRRL B-59395</name>
    <dbReference type="NCBI Taxonomy" id="644548"/>
    <lineage>
        <taxon>Bacteria</taxon>
        <taxon>Bacillati</taxon>
        <taxon>Actinomycetota</taxon>
        <taxon>Actinomycetes</taxon>
        <taxon>Mycobacteriales</taxon>
        <taxon>Gordoniaceae</taxon>
        <taxon>Gordonia</taxon>
    </lineage>
</organism>
<name>F1YK96_9ACTN</name>
<dbReference type="AlphaFoldDB" id="F1YK96"/>
<dbReference type="InterPro" id="IPR005531">
    <property type="entry name" value="Asp23"/>
</dbReference>
<dbReference type="Pfam" id="PF03780">
    <property type="entry name" value="Asp23"/>
    <property type="match status" value="1"/>
</dbReference>
<dbReference type="EMBL" id="AEUD01000009">
    <property type="protein sequence ID" value="EGD54942.1"/>
    <property type="molecule type" value="Genomic_DNA"/>
</dbReference>
<dbReference type="eggNOG" id="COG1302">
    <property type="taxonomic scope" value="Bacteria"/>
</dbReference>
<comment type="similarity">
    <text evidence="1">Belongs to the asp23 family.</text>
</comment>
<evidence type="ECO:0000313" key="3">
    <source>
        <dbReference type="Proteomes" id="UP000035065"/>
    </source>
</evidence>
<keyword evidence="3" id="KW-1185">Reference proteome</keyword>
<comment type="caution">
    <text evidence="2">The sequence shown here is derived from an EMBL/GenBank/DDBJ whole genome shotgun (WGS) entry which is preliminary data.</text>
</comment>
<evidence type="ECO:0008006" key="4">
    <source>
        <dbReference type="Google" id="ProtNLM"/>
    </source>
</evidence>
<evidence type="ECO:0000256" key="1">
    <source>
        <dbReference type="ARBA" id="ARBA00005721"/>
    </source>
</evidence>
<evidence type="ECO:0000313" key="2">
    <source>
        <dbReference type="EMBL" id="EGD54942.1"/>
    </source>
</evidence>
<protein>
    <recommendedName>
        <fullName evidence="4">Asp23/Gls24 family envelope stress response protein</fullName>
    </recommendedName>
</protein>
<reference evidence="2 3" key="1">
    <citation type="journal article" date="2011" name="J. Bacteriol.">
        <title>Draft Genome Sequence of Gordonia neofelifaecis NRRL B-59395, a Cholesterol-Degrading Actinomycete.</title>
        <authorList>
            <person name="Ge F."/>
            <person name="Li W."/>
            <person name="Chen G."/>
            <person name="Liu Y."/>
            <person name="Zhang G."/>
            <person name="Yong B."/>
            <person name="Wang Q."/>
            <person name="Wang N."/>
            <person name="Huang Z."/>
            <person name="Li W."/>
            <person name="Wang J."/>
            <person name="Wu C."/>
            <person name="Xie Q."/>
            <person name="Liu G."/>
        </authorList>
    </citation>
    <scope>NUCLEOTIDE SEQUENCE [LARGE SCALE GENOMIC DNA]</scope>
    <source>
        <strain evidence="2 3">NRRL B-59395</strain>
    </source>
</reference>
<accession>F1YK96</accession>